<gene>
    <name evidence="1" type="ORF">QTG54_006261</name>
</gene>
<name>A0AAD9DE21_9STRA</name>
<evidence type="ECO:0000313" key="1">
    <source>
        <dbReference type="EMBL" id="KAK1742664.1"/>
    </source>
</evidence>
<keyword evidence="2" id="KW-1185">Reference proteome</keyword>
<dbReference type="AlphaFoldDB" id="A0AAD9DE21"/>
<reference evidence="1" key="1">
    <citation type="submission" date="2023-06" db="EMBL/GenBank/DDBJ databases">
        <title>Survivors Of The Sea: Transcriptome response of Skeletonema marinoi to long-term dormancy.</title>
        <authorList>
            <person name="Pinder M.I.M."/>
            <person name="Kourtchenko O."/>
            <person name="Robertson E.K."/>
            <person name="Larsson T."/>
            <person name="Maumus F."/>
            <person name="Osuna-Cruz C.M."/>
            <person name="Vancaester E."/>
            <person name="Stenow R."/>
            <person name="Vandepoele K."/>
            <person name="Ploug H."/>
            <person name="Bruchert V."/>
            <person name="Godhe A."/>
            <person name="Topel M."/>
        </authorList>
    </citation>
    <scope>NUCLEOTIDE SEQUENCE</scope>
    <source>
        <strain evidence="1">R05AC</strain>
    </source>
</reference>
<comment type="caution">
    <text evidence="1">The sequence shown here is derived from an EMBL/GenBank/DDBJ whole genome shotgun (WGS) entry which is preliminary data.</text>
</comment>
<dbReference type="EMBL" id="JATAAI010000010">
    <property type="protein sequence ID" value="KAK1742664.1"/>
    <property type="molecule type" value="Genomic_DNA"/>
</dbReference>
<accession>A0AAD9DE21</accession>
<proteinExistence type="predicted"/>
<dbReference type="Gene3D" id="3.90.1720.10">
    <property type="entry name" value="endopeptidase domain like (from Nostoc punctiforme)"/>
    <property type="match status" value="1"/>
</dbReference>
<organism evidence="1 2">
    <name type="scientific">Skeletonema marinoi</name>
    <dbReference type="NCBI Taxonomy" id="267567"/>
    <lineage>
        <taxon>Eukaryota</taxon>
        <taxon>Sar</taxon>
        <taxon>Stramenopiles</taxon>
        <taxon>Ochrophyta</taxon>
        <taxon>Bacillariophyta</taxon>
        <taxon>Coscinodiscophyceae</taxon>
        <taxon>Thalassiosirophycidae</taxon>
        <taxon>Thalassiosirales</taxon>
        <taxon>Skeletonemataceae</taxon>
        <taxon>Skeletonema</taxon>
        <taxon>Skeletonema marinoi-dohrnii complex</taxon>
    </lineage>
</organism>
<dbReference type="Proteomes" id="UP001224775">
    <property type="component" value="Unassembled WGS sequence"/>
</dbReference>
<sequence>MGTAAASITADISLLSQSVEHITSKSHGTNHDEIEHLFFRFLISRRVLVSLALHESNTYSYQQQNHNNNKSDGSYDLQRALARAESSFADPNITDTTHALRTMIILASAMALLVSEGKFVKCFAGDKIAIAKLNEKFYLSDIDFNTYDNLKLERTDPSVVNGRVQSLTDAYNNLYLDEHANNDANDLVKEYTTKQSKPFLLRDKLKHLPIAAVARKTTRNTKTVLHETRAFTFKGVSRLKSPTAYLIKFSMEQKQDVLRRLEPGDCVFTYTAGYASDVFIPGAFKHGITYVGSPMDLNEVGLNVDNVARIYDNFPEGGVETLLENFKLETLPSPKIGEDVMDADVIEAVAEGVIFNNLCHLMDTHVNRLLVLRPRISAAERIEALISTFRFLGDKYDFSFNFRDVSAVVCTEVQYHALDGKGDISFELTRRAGNPTLSADDIINYYEKRRGSFEFVLLALEDTHSPCHDAKIYVGEDGEKMLKKLMISEETKSRALLEC</sequence>
<protein>
    <submittedName>
        <fullName evidence="1">Uncharacterized protein</fullName>
    </submittedName>
</protein>
<evidence type="ECO:0000313" key="2">
    <source>
        <dbReference type="Proteomes" id="UP001224775"/>
    </source>
</evidence>